<dbReference type="EMBL" id="DTLS01000051">
    <property type="protein sequence ID" value="HGZ59940.1"/>
    <property type="molecule type" value="Genomic_DNA"/>
</dbReference>
<comment type="catalytic activity">
    <reaction evidence="6">
        <text>cytidine(34) in tRNA(Ile2) + agmatine + ATP + H2O = 2-agmatinylcytidine(34) in tRNA(Ile2) + AMP + 2 phosphate + 2 H(+)</text>
        <dbReference type="Rhea" id="RHEA:43608"/>
        <dbReference type="Rhea" id="RHEA-COMP:10625"/>
        <dbReference type="Rhea" id="RHEA-COMP:10626"/>
        <dbReference type="ChEBI" id="CHEBI:15377"/>
        <dbReference type="ChEBI" id="CHEBI:15378"/>
        <dbReference type="ChEBI" id="CHEBI:30616"/>
        <dbReference type="ChEBI" id="CHEBI:43474"/>
        <dbReference type="ChEBI" id="CHEBI:58145"/>
        <dbReference type="ChEBI" id="CHEBI:82748"/>
        <dbReference type="ChEBI" id="CHEBI:83545"/>
        <dbReference type="ChEBI" id="CHEBI:456215"/>
        <dbReference type="EC" id="6.3.4.22"/>
    </reaction>
</comment>
<dbReference type="Gene3D" id="3.30.70.2200">
    <property type="match status" value="1"/>
</dbReference>
<protein>
    <recommendedName>
        <fullName evidence="6">tRNA(Ile2) 2-agmatinylcytidine synthetase TiaS</fullName>
        <shortName evidence="6">tRNA(Ile2)-agm2C synthetase</shortName>
        <ecNumber evidence="6">6.3.4.22</ecNumber>
    </recommendedName>
    <alternativeName>
        <fullName evidence="6">tRNA(Ile2) agmatidine synthetase</fullName>
    </alternativeName>
</protein>
<evidence type="ECO:0000256" key="6">
    <source>
        <dbReference type="HAMAP-Rule" id="MF_01892"/>
    </source>
</evidence>
<comment type="similarity">
    <text evidence="6">Belongs to the TiaS family.</text>
</comment>
<dbReference type="GO" id="GO:0002101">
    <property type="term" value="P:tRNA wobble cytosine modification"/>
    <property type="evidence" value="ECO:0007669"/>
    <property type="project" value="UniProtKB-UniRule"/>
</dbReference>
<sequence>MNKLIIGLDGYDSNFSGCTTHFTLFFLHYLKNSLKQFRLIGDPLLVRLNPNIPFKTRGNASVSVMLEGNLSYEDVLRAADEASMIYSFEKKGTIAVAMLDYVSDEKKRRVLSDFYRKSVTDFVPHKLAEEIAEEVGVAVEGYKSLVGALASIGYAFSGDDSTFELLAYRDPRNMGERSVDREYVARELLAYESLFNNVGKKKNRLIAIPRGPDPVLIGIRGIDKRDLLKAFAKISPHMEKSSSWCVFRSNQHTDPHAVPRKIGELRVYRMGVIEGVVVGKPVIKKGGHAFLRIKDASGDIEVAFYKETNPMNVVASKLISGDVLRVLGGAVDGKGDEAMIFEAEKLWVLRAFDLEVKLNPKCPKCGARMESAGKEKGFKCPKCGYRFRGKLEKETIFLKRELPSGPISPLEGRLRHIVKPPELDGRPLPRVNFTVTEEPACFF</sequence>
<evidence type="ECO:0000256" key="3">
    <source>
        <dbReference type="ARBA" id="ARBA00022694"/>
    </source>
</evidence>
<feature type="domain" description="TiaS FLD" evidence="7">
    <location>
        <begin position="144"/>
        <end position="256"/>
    </location>
</feature>
<keyword evidence="5 6" id="KW-0067">ATP-binding</keyword>
<dbReference type="CDD" id="cd04482">
    <property type="entry name" value="RPA2_OBF_like"/>
    <property type="match status" value="1"/>
</dbReference>
<dbReference type="Gene3D" id="2.40.50.1010">
    <property type="match status" value="1"/>
</dbReference>
<dbReference type="HAMAP" id="MF_01892">
    <property type="entry name" value="tRNA_Ile2_agm2C_synt"/>
    <property type="match status" value="1"/>
</dbReference>
<dbReference type="InterPro" id="IPR013696">
    <property type="entry name" value="TiaS_FLD"/>
</dbReference>
<evidence type="ECO:0000313" key="10">
    <source>
        <dbReference type="EMBL" id="HGZ59940.1"/>
    </source>
</evidence>
<keyword evidence="3 6" id="KW-0819">tRNA processing</keyword>
<evidence type="ECO:0000259" key="7">
    <source>
        <dbReference type="Pfam" id="PF08489"/>
    </source>
</evidence>
<dbReference type="Pfam" id="PF22641">
    <property type="entry name" value="TiaS_TCKD"/>
    <property type="match status" value="1"/>
</dbReference>
<dbReference type="PANTHER" id="PTHR40705:SF2">
    <property type="entry name" value="DUF1743 DOMAIN-CONTAINING PROTEIN"/>
    <property type="match status" value="1"/>
</dbReference>
<dbReference type="Gene3D" id="3.90.600.20">
    <property type="match status" value="1"/>
</dbReference>
<dbReference type="InterPro" id="IPR024913">
    <property type="entry name" value="tRNA_Ile2__agm2C_synt"/>
</dbReference>
<evidence type="ECO:0000256" key="2">
    <source>
        <dbReference type="ARBA" id="ARBA00022598"/>
    </source>
</evidence>
<comment type="function">
    <text evidence="6">ATP-dependent agmatine transferase that catalyzes the formation of 2-agmatinylcytidine (agm2C) at the wobble position (C34) of tRNA(Ile2), converting the codon specificity from AUG to AUA.</text>
</comment>
<accession>A0A7J3SJZ8</accession>
<dbReference type="EC" id="6.3.4.22" evidence="6"/>
<dbReference type="Pfam" id="PF08489">
    <property type="entry name" value="TiaS_FLD"/>
    <property type="match status" value="1"/>
</dbReference>
<proteinExistence type="inferred from homology"/>
<keyword evidence="2 6" id="KW-0436">Ligase</keyword>
<comment type="subcellular location">
    <subcellularLocation>
        <location evidence="6">Cytoplasm</location>
    </subcellularLocation>
</comment>
<evidence type="ECO:0000256" key="4">
    <source>
        <dbReference type="ARBA" id="ARBA00022741"/>
    </source>
</evidence>
<keyword evidence="1 6" id="KW-0963">Cytoplasm</keyword>
<feature type="domain" description="TiaS-like TCKD" evidence="8">
    <location>
        <begin position="5"/>
        <end position="109"/>
    </location>
</feature>
<organism evidence="10">
    <name type="scientific">Fervidicoccus fontis</name>
    <dbReference type="NCBI Taxonomy" id="683846"/>
    <lineage>
        <taxon>Archaea</taxon>
        <taxon>Thermoproteota</taxon>
        <taxon>Thermoprotei</taxon>
        <taxon>Fervidicoccales</taxon>
        <taxon>Fervidicoccaceae</taxon>
        <taxon>Fervidicoccus</taxon>
    </lineage>
</organism>
<dbReference type="AlphaFoldDB" id="A0A7J3SJZ8"/>
<dbReference type="GO" id="GO:0005737">
    <property type="term" value="C:cytoplasm"/>
    <property type="evidence" value="ECO:0007669"/>
    <property type="project" value="UniProtKB-SubCell"/>
</dbReference>
<feature type="domain" description="TiaS C-terminal zinc ribbon" evidence="9">
    <location>
        <begin position="359"/>
        <end position="402"/>
    </location>
</feature>
<dbReference type="InterPro" id="IPR055394">
    <property type="entry name" value="Zn_ribbon_TiaS"/>
</dbReference>
<comment type="caution">
    <text evidence="10">The sequence shown here is derived from an EMBL/GenBank/DDBJ whole genome shotgun (WGS) entry which is preliminary data.</text>
</comment>
<dbReference type="GO" id="GO:0016879">
    <property type="term" value="F:ligase activity, forming carbon-nitrogen bonds"/>
    <property type="evidence" value="ECO:0007669"/>
    <property type="project" value="UniProtKB-UniRule"/>
</dbReference>
<evidence type="ECO:0000256" key="1">
    <source>
        <dbReference type="ARBA" id="ARBA00022490"/>
    </source>
</evidence>
<evidence type="ECO:0000259" key="9">
    <source>
        <dbReference type="Pfam" id="PF23783"/>
    </source>
</evidence>
<name>A0A7J3SJZ8_9CREN</name>
<dbReference type="Pfam" id="PF23783">
    <property type="entry name" value="Zn_ribbon_TiaS"/>
    <property type="match status" value="1"/>
</dbReference>
<keyword evidence="4 6" id="KW-0547">Nucleotide-binding</keyword>
<reference evidence="10" key="1">
    <citation type="journal article" date="2020" name="mSystems">
        <title>Genome- and Community-Level Interaction Insights into Carbon Utilization and Element Cycling Functions of Hydrothermarchaeota in Hydrothermal Sediment.</title>
        <authorList>
            <person name="Zhou Z."/>
            <person name="Liu Y."/>
            <person name="Xu W."/>
            <person name="Pan J."/>
            <person name="Luo Z.H."/>
            <person name="Li M."/>
        </authorList>
    </citation>
    <scope>NUCLEOTIDE SEQUENCE [LARGE SCALE GENOMIC DNA]</scope>
    <source>
        <strain evidence="10">SpSt-885</strain>
    </source>
</reference>
<gene>
    <name evidence="6" type="primary">tiaS</name>
    <name evidence="10" type="ORF">ENW83_01870</name>
</gene>
<dbReference type="GO" id="GO:0005524">
    <property type="term" value="F:ATP binding"/>
    <property type="evidence" value="ECO:0007669"/>
    <property type="project" value="UniProtKB-KW"/>
</dbReference>
<dbReference type="PANTHER" id="PTHR40705">
    <property type="entry name" value="TRNA(ILE2) 2-AGMATINYLCYTIDINE SYNTHETASE TIAS"/>
    <property type="match status" value="1"/>
</dbReference>
<evidence type="ECO:0000256" key="5">
    <source>
        <dbReference type="ARBA" id="ARBA00022840"/>
    </source>
</evidence>
<dbReference type="InterPro" id="IPR053870">
    <property type="entry name" value="TiaS-like_TCKD"/>
</dbReference>
<evidence type="ECO:0000259" key="8">
    <source>
        <dbReference type="Pfam" id="PF22641"/>
    </source>
</evidence>